<comment type="caution">
    <text evidence="2">The sequence shown here is derived from an EMBL/GenBank/DDBJ whole genome shotgun (WGS) entry which is preliminary data.</text>
</comment>
<evidence type="ECO:0000313" key="2">
    <source>
        <dbReference type="EMBL" id="GMS99617.1"/>
    </source>
</evidence>
<dbReference type="EMBL" id="BTSX01000005">
    <property type="protein sequence ID" value="GMS99617.1"/>
    <property type="molecule type" value="Genomic_DNA"/>
</dbReference>
<gene>
    <name evidence="2" type="ORF">PENTCL1PPCAC_21792</name>
</gene>
<keyword evidence="3" id="KW-1185">Reference proteome</keyword>
<name>A0AAV5TZU5_9BILA</name>
<sequence length="253" mass="27819">ASGMSSIKKDIAEYEETDEGMEQVDRATLVPTMADVWSREELPGGKETMPESASAVLAFVAAQAAAVFLQITGAAITNSTPKVTFEFSNFTNEVAKMKGAATISGSLEPGPLDVAPAEKMKFHGHRTIPGFYGAEGSIGFEIDNRVVCVYYCVPFTFAGGHNALAVAIGPKGVTKDKLYSASDVEKSGFFKKIFKDQWSWRYYSDELKYVEIEDDEYAVRGMMGSKYHTNIQIDIVPKDKTKFADKLKKKMEI</sequence>
<dbReference type="AlphaFoldDB" id="A0AAV5TZU5"/>
<accession>A0AAV5TZU5</accession>
<evidence type="ECO:0000313" key="3">
    <source>
        <dbReference type="Proteomes" id="UP001432027"/>
    </source>
</evidence>
<proteinExistence type="predicted"/>
<feature type="region of interest" description="Disordered" evidence="1">
    <location>
        <begin position="1"/>
        <end position="21"/>
    </location>
</feature>
<evidence type="ECO:0000256" key="1">
    <source>
        <dbReference type="SAM" id="MobiDB-lite"/>
    </source>
</evidence>
<reference evidence="2" key="1">
    <citation type="submission" date="2023-10" db="EMBL/GenBank/DDBJ databases">
        <title>Genome assembly of Pristionchus species.</title>
        <authorList>
            <person name="Yoshida K."/>
            <person name="Sommer R.J."/>
        </authorList>
    </citation>
    <scope>NUCLEOTIDE SEQUENCE</scope>
    <source>
        <strain evidence="2">RS0144</strain>
    </source>
</reference>
<organism evidence="2 3">
    <name type="scientific">Pristionchus entomophagus</name>
    <dbReference type="NCBI Taxonomy" id="358040"/>
    <lineage>
        <taxon>Eukaryota</taxon>
        <taxon>Metazoa</taxon>
        <taxon>Ecdysozoa</taxon>
        <taxon>Nematoda</taxon>
        <taxon>Chromadorea</taxon>
        <taxon>Rhabditida</taxon>
        <taxon>Rhabditina</taxon>
        <taxon>Diplogasteromorpha</taxon>
        <taxon>Diplogasteroidea</taxon>
        <taxon>Neodiplogasteridae</taxon>
        <taxon>Pristionchus</taxon>
    </lineage>
</organism>
<protein>
    <submittedName>
        <fullName evidence="2">Uncharacterized protein</fullName>
    </submittedName>
</protein>
<dbReference type="Proteomes" id="UP001432027">
    <property type="component" value="Unassembled WGS sequence"/>
</dbReference>
<feature type="non-terminal residue" evidence="2">
    <location>
        <position position="1"/>
    </location>
</feature>